<dbReference type="InterPro" id="IPR001128">
    <property type="entry name" value="Cyt_P450"/>
</dbReference>
<dbReference type="EMBL" id="MCFL01000024">
    <property type="protein sequence ID" value="ORZ35052.1"/>
    <property type="molecule type" value="Genomic_DNA"/>
</dbReference>
<dbReference type="PRINTS" id="PR00385">
    <property type="entry name" value="P450"/>
</dbReference>
<protein>
    <submittedName>
        <fullName evidence="8">Cytochrome P450</fullName>
    </submittedName>
</protein>
<proteinExistence type="inferred from homology"/>
<dbReference type="GO" id="GO:0005506">
    <property type="term" value="F:iron ion binding"/>
    <property type="evidence" value="ECO:0007669"/>
    <property type="project" value="InterPro"/>
</dbReference>
<dbReference type="AlphaFoldDB" id="A0A1Y2HPM0"/>
<feature type="binding site" description="axial binding residue" evidence="6">
    <location>
        <position position="463"/>
    </location>
    <ligand>
        <name>heme</name>
        <dbReference type="ChEBI" id="CHEBI:30413"/>
    </ligand>
    <ligandPart>
        <name>Fe</name>
        <dbReference type="ChEBI" id="CHEBI:18248"/>
    </ligandPart>
</feature>
<evidence type="ECO:0000256" key="3">
    <source>
        <dbReference type="ARBA" id="ARBA00022723"/>
    </source>
</evidence>
<name>A0A1Y2HPM0_9FUNG</name>
<organism evidence="8 9">
    <name type="scientific">Catenaria anguillulae PL171</name>
    <dbReference type="NCBI Taxonomy" id="765915"/>
    <lineage>
        <taxon>Eukaryota</taxon>
        <taxon>Fungi</taxon>
        <taxon>Fungi incertae sedis</taxon>
        <taxon>Blastocladiomycota</taxon>
        <taxon>Blastocladiomycetes</taxon>
        <taxon>Blastocladiales</taxon>
        <taxon>Catenariaceae</taxon>
        <taxon>Catenaria</taxon>
    </lineage>
</organism>
<dbReference type="GO" id="GO:0042448">
    <property type="term" value="P:progesterone metabolic process"/>
    <property type="evidence" value="ECO:0007669"/>
    <property type="project" value="TreeGrafter"/>
</dbReference>
<accession>A0A1Y2HPM0</accession>
<keyword evidence="5 6" id="KW-0408">Iron</keyword>
<sequence length="521" mass="56721">MDVLTRLDARLASLSEPLLTALTSIGLLTTATLLLYHMRKSSSHDTKPQLPPSPPGAWPFLGHLPLLAYHASKLGSLFASLASTLGPVYMLRLGAQRMLVVNSDTLARESLLRNGKAYAGRLLTAPFSVISEDGNDLAFAPYGEKWRTIRRAAHKILTPAAVDAMDMRLELEADRLVAHLADVGTAQIDNMFQRGGVTFERLDDPELVALLERVTETVRLMAVGGVDEYVPDSGGFGGPMSCGAWSPGRLEKRWAQSTGFGERTQSRAARDLCYAEELLVQAMEADAPDGDSERQLSMQQIKLVMADLLLAGMETTAGTLMWIAILLVNHPDVQRKAYDSLVDYCGIDPGTGKVRVPTLADSTQLPYIRAIVKETLRLIPIAPLGLPRATIEDTHIAGYHVPKGTQVVYNIDAIHEGMYPESKGGNEFRPERWLDEGFADGRGKGGVEVPDGIFTFGLGRRQCPGMHLATRELCLVTARLLAAFELKSGEPGKKELTAERQFGLTAAPKNGAVIEFVPRLK</sequence>
<comment type="caution">
    <text evidence="8">The sequence shown here is derived from an EMBL/GenBank/DDBJ whole genome shotgun (WGS) entry which is preliminary data.</text>
</comment>
<comment type="similarity">
    <text evidence="1 7">Belongs to the cytochrome P450 family.</text>
</comment>
<dbReference type="OrthoDB" id="2789670at2759"/>
<evidence type="ECO:0000256" key="4">
    <source>
        <dbReference type="ARBA" id="ARBA00023002"/>
    </source>
</evidence>
<dbReference type="InterPro" id="IPR002401">
    <property type="entry name" value="Cyt_P450_E_grp-I"/>
</dbReference>
<evidence type="ECO:0000313" key="9">
    <source>
        <dbReference type="Proteomes" id="UP000193411"/>
    </source>
</evidence>
<dbReference type="Pfam" id="PF00067">
    <property type="entry name" value="p450"/>
    <property type="match status" value="2"/>
</dbReference>
<dbReference type="SUPFAM" id="SSF48264">
    <property type="entry name" value="Cytochrome P450"/>
    <property type="match status" value="1"/>
</dbReference>
<dbReference type="PANTHER" id="PTHR24289">
    <property type="entry name" value="STEROID 17-ALPHA-HYDROXYLASE/17,20 LYASE"/>
    <property type="match status" value="1"/>
</dbReference>
<evidence type="ECO:0000256" key="6">
    <source>
        <dbReference type="PIRSR" id="PIRSR602401-1"/>
    </source>
</evidence>
<dbReference type="GO" id="GO:0042446">
    <property type="term" value="P:hormone biosynthetic process"/>
    <property type="evidence" value="ECO:0007669"/>
    <property type="project" value="TreeGrafter"/>
</dbReference>
<dbReference type="GO" id="GO:0004508">
    <property type="term" value="F:steroid 17-alpha-monooxygenase activity"/>
    <property type="evidence" value="ECO:0007669"/>
    <property type="project" value="TreeGrafter"/>
</dbReference>
<dbReference type="InterPro" id="IPR036396">
    <property type="entry name" value="Cyt_P450_sf"/>
</dbReference>
<dbReference type="GO" id="GO:0020037">
    <property type="term" value="F:heme binding"/>
    <property type="evidence" value="ECO:0007669"/>
    <property type="project" value="InterPro"/>
</dbReference>
<dbReference type="InterPro" id="IPR017972">
    <property type="entry name" value="Cyt_P450_CS"/>
</dbReference>
<keyword evidence="4 7" id="KW-0560">Oxidoreductase</keyword>
<evidence type="ECO:0000256" key="2">
    <source>
        <dbReference type="ARBA" id="ARBA00022617"/>
    </source>
</evidence>
<keyword evidence="2 6" id="KW-0349">Heme</keyword>
<keyword evidence="9" id="KW-1185">Reference proteome</keyword>
<evidence type="ECO:0000256" key="1">
    <source>
        <dbReference type="ARBA" id="ARBA00010617"/>
    </source>
</evidence>
<reference evidence="8 9" key="1">
    <citation type="submission" date="2016-07" db="EMBL/GenBank/DDBJ databases">
        <title>Pervasive Adenine N6-methylation of Active Genes in Fungi.</title>
        <authorList>
            <consortium name="DOE Joint Genome Institute"/>
            <person name="Mondo S.J."/>
            <person name="Dannebaum R.O."/>
            <person name="Kuo R.C."/>
            <person name="Labutti K."/>
            <person name="Haridas S."/>
            <person name="Kuo A."/>
            <person name="Salamov A."/>
            <person name="Ahrendt S.R."/>
            <person name="Lipzen A."/>
            <person name="Sullivan W."/>
            <person name="Andreopoulos W.B."/>
            <person name="Clum A."/>
            <person name="Lindquist E."/>
            <person name="Daum C."/>
            <person name="Ramamoorthy G.K."/>
            <person name="Gryganskyi A."/>
            <person name="Culley D."/>
            <person name="Magnuson J.K."/>
            <person name="James T.Y."/>
            <person name="O'Malley M.A."/>
            <person name="Stajich J.E."/>
            <person name="Spatafora J.W."/>
            <person name="Visel A."/>
            <person name="Grigoriev I.V."/>
        </authorList>
    </citation>
    <scope>NUCLEOTIDE SEQUENCE [LARGE SCALE GENOMIC DNA]</scope>
    <source>
        <strain evidence="8 9">PL171</strain>
    </source>
</reference>
<dbReference type="PRINTS" id="PR00463">
    <property type="entry name" value="EP450I"/>
</dbReference>
<evidence type="ECO:0000256" key="7">
    <source>
        <dbReference type="RuleBase" id="RU000461"/>
    </source>
</evidence>
<dbReference type="STRING" id="765915.A0A1Y2HPM0"/>
<evidence type="ECO:0000313" key="8">
    <source>
        <dbReference type="EMBL" id="ORZ35052.1"/>
    </source>
</evidence>
<dbReference type="Gene3D" id="1.10.630.10">
    <property type="entry name" value="Cytochrome P450"/>
    <property type="match status" value="1"/>
</dbReference>
<dbReference type="PANTHER" id="PTHR24289:SF1">
    <property type="entry name" value="STEROID 17-ALPHA-HYDROXYLASE_17,20 LYASE"/>
    <property type="match status" value="1"/>
</dbReference>
<evidence type="ECO:0000256" key="5">
    <source>
        <dbReference type="ARBA" id="ARBA00023004"/>
    </source>
</evidence>
<gene>
    <name evidence="8" type="ORF">BCR44DRAFT_1499943</name>
</gene>
<comment type="cofactor">
    <cofactor evidence="6">
        <name>heme</name>
        <dbReference type="ChEBI" id="CHEBI:30413"/>
    </cofactor>
</comment>
<keyword evidence="7" id="KW-0503">Monooxygenase</keyword>
<dbReference type="PROSITE" id="PS00086">
    <property type="entry name" value="CYTOCHROME_P450"/>
    <property type="match status" value="1"/>
</dbReference>
<keyword evidence="3 6" id="KW-0479">Metal-binding</keyword>
<dbReference type="Proteomes" id="UP000193411">
    <property type="component" value="Unassembled WGS sequence"/>
</dbReference>